<name>A0A0H2XEF7_STAA3</name>
<dbReference type="AlphaFoldDB" id="A0A0H2XEF7"/>
<dbReference type="HOGENOM" id="CLU_097806_3_5_9"/>
<evidence type="ECO:0000259" key="4">
    <source>
        <dbReference type="PROSITE" id="PS50987"/>
    </source>
</evidence>
<dbReference type="Pfam" id="PF01022">
    <property type="entry name" value="HTH_5"/>
    <property type="match status" value="1"/>
</dbReference>
<dbReference type="GO" id="GO:0003700">
    <property type="term" value="F:DNA-binding transcription factor activity"/>
    <property type="evidence" value="ECO:0007669"/>
    <property type="project" value="InterPro"/>
</dbReference>
<reference evidence="5 6" key="1">
    <citation type="journal article" date="2006" name="Lancet">
        <title>Complete genome sequence of USA300, an epidemic clone of community-acquired meticillin-resistant Staphylococcus aureus.</title>
        <authorList>
            <person name="Diep B.A."/>
            <person name="Gill S.R."/>
            <person name="Chang R.F."/>
            <person name="Phan T.H."/>
            <person name="Chen J.H."/>
            <person name="Davidson M.G."/>
            <person name="Lin F."/>
            <person name="Lin J."/>
            <person name="Carleton H.A."/>
            <person name="Mongodin E.F."/>
            <person name="Sensabaugh G.F."/>
            <person name="Perdreau-Remington F."/>
        </authorList>
    </citation>
    <scope>NUCLEOTIDE SEQUENCE [LARGE SCALE GENOMIC DNA]</scope>
    <source>
        <strain evidence="6">USA300</strain>
    </source>
</reference>
<dbReference type="FunFam" id="1.10.10.10:FF:000723">
    <property type="entry name" value="Arsenical resistance operon repressor"/>
    <property type="match status" value="1"/>
</dbReference>
<dbReference type="InterPro" id="IPR011991">
    <property type="entry name" value="ArsR-like_HTH"/>
</dbReference>
<accession>A0A0H2XEF7</accession>
<dbReference type="CDD" id="cd00090">
    <property type="entry name" value="HTH_ARSR"/>
    <property type="match status" value="1"/>
</dbReference>
<keyword evidence="3" id="KW-0804">Transcription</keyword>
<dbReference type="EMBL" id="CP000255">
    <property type="protein sequence ID" value="ABD20880.1"/>
    <property type="molecule type" value="Genomic_DNA"/>
</dbReference>
<dbReference type="PANTHER" id="PTHR33154">
    <property type="entry name" value="TRANSCRIPTIONAL REGULATOR, ARSR FAMILY"/>
    <property type="match status" value="1"/>
</dbReference>
<dbReference type="PRINTS" id="PR00778">
    <property type="entry name" value="HTHARSR"/>
</dbReference>
<evidence type="ECO:0000256" key="1">
    <source>
        <dbReference type="ARBA" id="ARBA00023015"/>
    </source>
</evidence>
<dbReference type="InterPro" id="IPR036390">
    <property type="entry name" value="WH_DNA-bd_sf"/>
</dbReference>
<evidence type="ECO:0000313" key="6">
    <source>
        <dbReference type="Proteomes" id="UP000001939"/>
    </source>
</evidence>
<protein>
    <submittedName>
        <fullName evidence="5">Arsenical resistance operon repressor</fullName>
    </submittedName>
</protein>
<dbReference type="InterPro" id="IPR051081">
    <property type="entry name" value="HTH_MetalResp_TranReg"/>
</dbReference>
<sequence>MIIYLTSRRYVMTYKELATFLKVLSDSSRLEILDLLSCGELCACDLLAHFQFSQPTLSYHMKALVKTNLVTTRKIGNKHLYQLNHNIFESVINNLSKVHTSNQRCICHNLKTGEC</sequence>
<dbReference type="Proteomes" id="UP000001939">
    <property type="component" value="Chromosome"/>
</dbReference>
<feature type="domain" description="HTH arsR-type" evidence="4">
    <location>
        <begin position="5"/>
        <end position="103"/>
    </location>
</feature>
<evidence type="ECO:0000256" key="3">
    <source>
        <dbReference type="ARBA" id="ARBA00023163"/>
    </source>
</evidence>
<organism evidence="5 6">
    <name type="scientific">Staphylococcus aureus (strain USA300)</name>
    <dbReference type="NCBI Taxonomy" id="367830"/>
    <lineage>
        <taxon>Bacteria</taxon>
        <taxon>Bacillati</taxon>
        <taxon>Bacillota</taxon>
        <taxon>Bacilli</taxon>
        <taxon>Bacillales</taxon>
        <taxon>Staphylococcaceae</taxon>
        <taxon>Staphylococcus</taxon>
    </lineage>
</organism>
<dbReference type="PANTHER" id="PTHR33154:SF18">
    <property type="entry name" value="ARSENICAL RESISTANCE OPERON REPRESSOR"/>
    <property type="match status" value="1"/>
</dbReference>
<dbReference type="InterPro" id="IPR018334">
    <property type="entry name" value="ArsR_HTH"/>
</dbReference>
<dbReference type="NCBIfam" id="NF033788">
    <property type="entry name" value="HTH_metalloreg"/>
    <property type="match status" value="1"/>
</dbReference>
<keyword evidence="1" id="KW-0805">Transcription regulation</keyword>
<proteinExistence type="predicted"/>
<dbReference type="InterPro" id="IPR001845">
    <property type="entry name" value="HTH_ArsR_DNA-bd_dom"/>
</dbReference>
<gene>
    <name evidence="5" type="primary">arsR</name>
    <name evidence="5" type="ordered locus">SAUSA300_1717</name>
</gene>
<dbReference type="InterPro" id="IPR036388">
    <property type="entry name" value="WH-like_DNA-bd_sf"/>
</dbReference>
<dbReference type="Gene3D" id="1.10.10.10">
    <property type="entry name" value="Winged helix-like DNA-binding domain superfamily/Winged helix DNA-binding domain"/>
    <property type="match status" value="1"/>
</dbReference>
<evidence type="ECO:0000256" key="2">
    <source>
        <dbReference type="ARBA" id="ARBA00023125"/>
    </source>
</evidence>
<evidence type="ECO:0000313" key="5">
    <source>
        <dbReference type="EMBL" id="ABD20880.1"/>
    </source>
</evidence>
<dbReference type="PROSITE" id="PS00846">
    <property type="entry name" value="HTH_ARSR_1"/>
    <property type="match status" value="1"/>
</dbReference>
<keyword evidence="2" id="KW-0238">DNA-binding</keyword>
<dbReference type="SMART" id="SM00418">
    <property type="entry name" value="HTH_ARSR"/>
    <property type="match status" value="1"/>
</dbReference>
<dbReference type="KEGG" id="saa:SAUSA300_1717"/>
<dbReference type="SUPFAM" id="SSF46785">
    <property type="entry name" value="Winged helix' DNA-binding domain"/>
    <property type="match status" value="1"/>
</dbReference>
<dbReference type="GO" id="GO:0003677">
    <property type="term" value="F:DNA binding"/>
    <property type="evidence" value="ECO:0007669"/>
    <property type="project" value="UniProtKB-KW"/>
</dbReference>
<dbReference type="SMR" id="A0A0H2XEF7"/>
<dbReference type="PROSITE" id="PS50987">
    <property type="entry name" value="HTH_ARSR_2"/>
    <property type="match status" value="1"/>
</dbReference>